<organism evidence="2 3">
    <name type="scientific">Vitis vinifera</name>
    <name type="common">Grape</name>
    <dbReference type="NCBI Taxonomy" id="29760"/>
    <lineage>
        <taxon>Eukaryota</taxon>
        <taxon>Viridiplantae</taxon>
        <taxon>Streptophyta</taxon>
        <taxon>Embryophyta</taxon>
        <taxon>Tracheophyta</taxon>
        <taxon>Spermatophyta</taxon>
        <taxon>Magnoliopsida</taxon>
        <taxon>eudicotyledons</taxon>
        <taxon>Gunneridae</taxon>
        <taxon>Pentapetalae</taxon>
        <taxon>rosids</taxon>
        <taxon>Vitales</taxon>
        <taxon>Vitaceae</taxon>
        <taxon>Viteae</taxon>
        <taxon>Vitis</taxon>
    </lineage>
</organism>
<dbReference type="Proteomes" id="UP000288805">
    <property type="component" value="Unassembled WGS sequence"/>
</dbReference>
<proteinExistence type="predicted"/>
<protein>
    <submittedName>
        <fullName evidence="2">Uncharacterized protein</fullName>
    </submittedName>
</protein>
<feature type="region of interest" description="Disordered" evidence="1">
    <location>
        <begin position="1"/>
        <end position="20"/>
    </location>
</feature>
<name>A0A438FP32_VITVI</name>
<comment type="caution">
    <text evidence="2">The sequence shown here is derived from an EMBL/GenBank/DDBJ whole genome shotgun (WGS) entry which is preliminary data.</text>
</comment>
<dbReference type="EMBL" id="QGNW01000816">
    <property type="protein sequence ID" value="RVW61681.1"/>
    <property type="molecule type" value="Genomic_DNA"/>
</dbReference>
<evidence type="ECO:0000313" key="2">
    <source>
        <dbReference type="EMBL" id="RVW61681.1"/>
    </source>
</evidence>
<sequence>MVKTTYNIDKSTPSSRDLKTPWNSTCVMMRNGLCKGQCNAFKKKEDDRVYIFLVGLNKDVDEVRRMLHRRPLPSL</sequence>
<dbReference type="AlphaFoldDB" id="A0A438FP32"/>
<reference evidence="2 3" key="1">
    <citation type="journal article" date="2018" name="PLoS Genet.">
        <title>Population sequencing reveals clonal diversity and ancestral inbreeding in the grapevine cultivar Chardonnay.</title>
        <authorList>
            <person name="Roach M.J."/>
            <person name="Johnson D.L."/>
            <person name="Bohlmann J."/>
            <person name="van Vuuren H.J."/>
            <person name="Jones S.J."/>
            <person name="Pretorius I.S."/>
            <person name="Schmidt S.A."/>
            <person name="Borneman A.R."/>
        </authorList>
    </citation>
    <scope>NUCLEOTIDE SEQUENCE [LARGE SCALE GENOMIC DNA]</scope>
    <source>
        <strain evidence="3">cv. Chardonnay</strain>
        <tissue evidence="2">Leaf</tissue>
    </source>
</reference>
<accession>A0A438FP32</accession>
<evidence type="ECO:0000256" key="1">
    <source>
        <dbReference type="SAM" id="MobiDB-lite"/>
    </source>
</evidence>
<gene>
    <name evidence="2" type="ORF">CK203_065820</name>
</gene>
<evidence type="ECO:0000313" key="3">
    <source>
        <dbReference type="Proteomes" id="UP000288805"/>
    </source>
</evidence>